<dbReference type="Proteomes" id="UP000245909">
    <property type="component" value="Unassembled WGS sequence"/>
</dbReference>
<organism evidence="2 3">
    <name type="scientific">Alitibacter langaaensis DSM 22999</name>
    <dbReference type="NCBI Taxonomy" id="1122935"/>
    <lineage>
        <taxon>Bacteria</taxon>
        <taxon>Pseudomonadati</taxon>
        <taxon>Pseudomonadota</taxon>
        <taxon>Gammaproteobacteria</taxon>
        <taxon>Pasteurellales</taxon>
        <taxon>Pasteurellaceae</taxon>
        <taxon>Alitibacter</taxon>
    </lineage>
</organism>
<comment type="caution">
    <text evidence="2">The sequence shown here is derived from an EMBL/GenBank/DDBJ whole genome shotgun (WGS) entry which is preliminary data.</text>
</comment>
<name>A0A2U0T841_9PAST</name>
<dbReference type="Pfam" id="PF12760">
    <property type="entry name" value="Zn_ribbon_IS1595"/>
    <property type="match status" value="1"/>
</dbReference>
<proteinExistence type="predicted"/>
<evidence type="ECO:0000259" key="1">
    <source>
        <dbReference type="SMART" id="SM01126"/>
    </source>
</evidence>
<feature type="domain" description="ISXO2-like transposase" evidence="1">
    <location>
        <begin position="138"/>
        <end position="302"/>
    </location>
</feature>
<evidence type="ECO:0000313" key="3">
    <source>
        <dbReference type="Proteomes" id="UP000245909"/>
    </source>
</evidence>
<dbReference type="InterPro" id="IPR024445">
    <property type="entry name" value="Tnp_ISXO2-like"/>
</dbReference>
<dbReference type="AlphaFoldDB" id="A0A2U0T841"/>
<sequence length="345" mass="40118">MAQHFLLTSKARTLSPIKIARLSDDDAFDLLCPLRWGSKENVVCPKCGIAHKAYFISTRKQWRCKYCDHTFSITSGSIFANRKRSLQTYLYIIAKFVNAAKGISSLQLSRDADVNYRTAFVLSHKIRKALLETRDLQPLSGEVDMDGTYVHPAPRKANKKSDRLDYRLAKNQNPDKRCIIVAREHYAVDAKQENVLHCGAKRSLVMVAKTESQPIIHAFATRFVKANSRINTDESHAYEVLLPHYHLQTVNHKEMYRSDLGVTNNQAESFFSRFKRMYYGQTHKMSNTYLLNYANEIAYREDNRRKSNGWQFNDILGKCLHTTNKNNEWCGYWQRKIIHQEVVWQ</sequence>
<dbReference type="EMBL" id="QENU01000005">
    <property type="protein sequence ID" value="PVX39790.1"/>
    <property type="molecule type" value="Genomic_DNA"/>
</dbReference>
<keyword evidence="3" id="KW-1185">Reference proteome</keyword>
<reference evidence="2 3" key="1">
    <citation type="submission" date="2018-05" db="EMBL/GenBank/DDBJ databases">
        <title>Genomic Encyclopedia of Type Strains, Phase IV (KMG-IV): sequencing the most valuable type-strain genomes for metagenomic binning, comparative biology and taxonomic classification.</title>
        <authorList>
            <person name="Goeker M."/>
        </authorList>
    </citation>
    <scope>NUCLEOTIDE SEQUENCE [LARGE SCALE GENOMIC DNA]</scope>
    <source>
        <strain evidence="2 3">DSM 22999</strain>
    </source>
</reference>
<dbReference type="RefSeq" id="WP_116631745.1">
    <property type="nucleotide sequence ID" value="NZ_QENU01000005.1"/>
</dbReference>
<gene>
    <name evidence="2" type="ORF">C8D76_105133</name>
</gene>
<dbReference type="InterPro" id="IPR024442">
    <property type="entry name" value="Transposase_Zn_ribbon"/>
</dbReference>
<accession>A0A2U0T841</accession>
<dbReference type="Pfam" id="PF12762">
    <property type="entry name" value="DDE_Tnp_IS1595"/>
    <property type="match status" value="1"/>
</dbReference>
<dbReference type="NCBIfam" id="NF033547">
    <property type="entry name" value="transpos_IS1595"/>
    <property type="match status" value="1"/>
</dbReference>
<dbReference type="OrthoDB" id="5365332at2"/>
<dbReference type="InterPro" id="IPR053164">
    <property type="entry name" value="IS1016-like_transposase"/>
</dbReference>
<evidence type="ECO:0000313" key="2">
    <source>
        <dbReference type="EMBL" id="PVX39790.1"/>
    </source>
</evidence>
<protein>
    <submittedName>
        <fullName evidence="2">Transposase-like protein</fullName>
    </submittedName>
</protein>
<dbReference type="SMART" id="SM01126">
    <property type="entry name" value="DDE_Tnp_IS1595"/>
    <property type="match status" value="1"/>
</dbReference>
<dbReference type="PANTHER" id="PTHR47163:SF2">
    <property type="entry name" value="SI:DKEY-17M8.2"/>
    <property type="match status" value="1"/>
</dbReference>
<dbReference type="PANTHER" id="PTHR47163">
    <property type="entry name" value="DDE_TNP_IS1595 DOMAIN-CONTAINING PROTEIN"/>
    <property type="match status" value="1"/>
</dbReference>